<feature type="domain" description="Swt1-like HEPN" evidence="4">
    <location>
        <begin position="15"/>
        <end position="64"/>
    </location>
</feature>
<dbReference type="InterPro" id="IPR047187">
    <property type="entry name" value="SF1_C_Upf1"/>
</dbReference>
<dbReference type="InterPro" id="IPR027417">
    <property type="entry name" value="P-loop_NTPase"/>
</dbReference>
<dbReference type="InterPro" id="IPR021754">
    <property type="entry name" value="DUF3320"/>
</dbReference>
<dbReference type="PANTHER" id="PTHR10887">
    <property type="entry name" value="DNA2/NAM7 HELICASE FAMILY"/>
    <property type="match status" value="1"/>
</dbReference>
<dbReference type="KEGG" id="mlz:F6J85_17090"/>
<dbReference type="InterPro" id="IPR041679">
    <property type="entry name" value="DNA2/NAM7-like_C"/>
</dbReference>
<dbReference type="InterPro" id="IPR045055">
    <property type="entry name" value="DNA2/NAM7-like"/>
</dbReference>
<dbReference type="SUPFAM" id="SSF52540">
    <property type="entry name" value="P-loop containing nucleoside triphosphate hydrolases"/>
    <property type="match status" value="1"/>
</dbReference>
<feature type="domain" description="DNA2/NAM7 helicase helicase" evidence="2">
    <location>
        <begin position="796"/>
        <end position="859"/>
    </location>
</feature>
<dbReference type="InterPro" id="IPR049468">
    <property type="entry name" value="Restrct_endonuc-II-like_dom"/>
</dbReference>
<dbReference type="Pfam" id="PF18741">
    <property type="entry name" value="MTES_1575"/>
    <property type="match status" value="1"/>
</dbReference>
<dbReference type="CDD" id="cd18808">
    <property type="entry name" value="SF1_C_Upf1"/>
    <property type="match status" value="1"/>
</dbReference>
<gene>
    <name evidence="6" type="ORF">F6J85_17090</name>
</gene>
<dbReference type="InterPro" id="IPR041677">
    <property type="entry name" value="DNA2/NAM7_AAA_11"/>
</dbReference>
<dbReference type="PANTHER" id="PTHR10887:SF530">
    <property type="entry name" value="SUPERFAMILY I DNA HELICASES"/>
    <property type="match status" value="1"/>
</dbReference>
<dbReference type="Pfam" id="PF13087">
    <property type="entry name" value="AAA_12"/>
    <property type="match status" value="1"/>
</dbReference>
<feature type="domain" description="DUF3320" evidence="1">
    <location>
        <begin position="1932"/>
        <end position="1974"/>
    </location>
</feature>
<dbReference type="InterPro" id="IPR025103">
    <property type="entry name" value="DUF4011"/>
</dbReference>
<feature type="domain" description="Restriction endonuclease type II-like" evidence="5">
    <location>
        <begin position="1754"/>
        <end position="1850"/>
    </location>
</feature>
<evidence type="ECO:0000313" key="6">
    <source>
        <dbReference type="EMBL" id="QEW04998.1"/>
    </source>
</evidence>
<evidence type="ECO:0000259" key="1">
    <source>
        <dbReference type="Pfam" id="PF11784"/>
    </source>
</evidence>
<evidence type="ECO:0000259" key="4">
    <source>
        <dbReference type="Pfam" id="PF18731"/>
    </source>
</evidence>
<evidence type="ECO:0000313" key="7">
    <source>
        <dbReference type="Proteomes" id="UP000325516"/>
    </source>
</evidence>
<reference evidence="7" key="1">
    <citation type="submission" date="2019-09" db="EMBL/GenBank/DDBJ databases">
        <title>Mumia zhuanghuii sp. nov. isolated from the intestinal contents of plateau pika (Ochotona curzoniae) in the Qinghai-Tibet plateau of China.</title>
        <authorList>
            <person name="Tian Z."/>
        </authorList>
    </citation>
    <scope>NUCLEOTIDE SEQUENCE [LARGE SCALE GENOMIC DNA]</scope>
    <source>
        <strain evidence="7">L-031</strain>
    </source>
</reference>
<sequence length="2097" mass="226401">MILRAFTESFGSIGYPFASLLNRQAQNCASELRNVRNKRAHNEEFSTAETYRALDCAEILLRALQAGEPAGRMDELKTAVIAAMAAESRVSFGGQQSQVEATTGDVRGSGEDAHASKSDVDPPVFAELIPMVPRATAHISVSSLPILSYAHARNSIAIVDEVTIDYRGEEMRGASVEVEAICRLGSLGDPKVVIVDLDGTRPVTLRNADLVLDPARMLTVEHPTQGVVRVTLRDAAGAVITYQDAEVEVLAANQWRANPPQLGVELLASFVQPNSPAIAPLLVQASDLLQAKTGNPDLDGYQQVSRERVDAIVEAIYESMRARDIRYAEPPASWGLEGQKVRTPAEVLEGRLGTCLDTTVTLAAALEEAGINSTLWLTSGHIFLGYWRDDASLDGPAQMDAAEAVNYVGIGQIEVVETTFLTGGATSKPFADARRHHHTTTLAGDASAVLGITDVKQARLARIYPLPSRVVGEAGDVQVVEYAIAPTPAALHYTPSADAIAGGVARDVPPRVAQWKNALLDLSLRNRLINYGDKSGYPVAVPQPSLAAFEDMVNNGTAVTLVPNDRIPTVDGSRGIRYGQDLPETARAGMLAERKQVFVGVTEATYVPRLRALAYKARTIVEETGANNLYLAFGMLRWTFNDRELRSPLVLIPVTLESVGGGKTFRLRVDEAGESTPNYCLLEKLRLSFGLIIPGLANPAKDESGIDLPAAFAATRQALAAARLSFTVEDTVDLSILQFAKYRLWKDLDENWTEFAGNPLVNHLIQTPTAEFVDPVPEQPDVDLDALSNAVPVPADSSQLQAVAEAEAGRTFVLEGPPGTGKSQTITNLLAHSLANGKRVLFVAEKRAALDVVKSRLDAVGLGPFSLDLHDKGARPAAMRAQIRAAIDAVARPDGAALKADRETAATSRGSLKRYAQRLHEPNAAGLSMYSARAQLLASAGGIEALAIPATLVAATSEEQFESLRDTLRTLPETADLAHPAPLHPWGFVTATAVNPIDTKALHSAAREFDAALSDVLARQADMELLTHASTPAHLDRWASLAKAPRYPLDAIDDVHARNTAGEITALQGRLNASNVERTWFASVGPEALDGDVRAVYQSAVAADASGFFGRRKRQRAALAGFGPALRTDARSFPAREVTPLTAEVVRAADEVDSLRSALSALPLPLVSPQWNPYLREGIEHAKTTLEWAAWLGSQLAAGGDSAELRSALRRYYSGTPADPDLAAALGRLATAWRALAGTSGIADSLADGAGVFSAWAGDKPFFEAWRVTAGARNLVTTEPVSLDRWIAFQRNLEPLLRFGLSDAHAALLTGAVPADLATLAFDKGIALASIAERADSQAMAAFDVHAHNRSIDRFTSSAAAIRNALPKWIPAEIMARRRIDPAYEGGMMGELKRQLARQRGGMSVRSLFKHYGDLITQIAPCVLMSPESVARFFPAKAKMFDIVVFDEASQIRVADAVGAMGRGASVVVVGDSKQMPPSSFAEASGDIDADASSVADTVADEESILTECVQARVPRQWLSWHYRSQDEALITFSNHAYYDSRLSSFPAPWPVTGSAGNTDHGISLVRVDGRFNRSGRGKELRTNRAEAEAIVREVAQRFNASKDETPSLGIITFNAQQRALIETLLREAPDARIAQALDERDGLFVKNLENVQGDERDTILFSVAFSANDRGIIPLNFGPLSRAGGERRLNVAITRARRQVILFASFDPSELRAEETASVGIKHLKGYLELAGSGVESTTDSAHRERLIDRHRDEIADELRYRGFAVQTDIGLSEFRVDISIADAAEPDQPLVAVLLDGESWRARRTVADRDGLPVEVLKGLMKWPGVERVWLPEWLQQRDETLARLTTAVVNAGATLRRAKTAAPTPASSTVIRPAESSIPAHAEDPMTLRAKPTQVASGPTGAVLRHPRLRQYTEWEPKRFGTKETLDRLPGAVAADQVRSVLGEIIQKEGPIHKTRLARLAAESFGLNRLAPARAEAILRCLPPEYVRLSDQWCAWPAGIDPLAWRDVRRSQPGDGRNLDHVPLVEIANAMAVVAELGGGMSEDELKRQALALFGGKRLTEGVSARLAAGLQRGLDTGRIERDERGMFRAVHGL</sequence>
<dbReference type="Gene3D" id="3.40.50.300">
    <property type="entry name" value="P-loop containing nucleotide triphosphate hydrolases"/>
    <property type="match status" value="3"/>
</dbReference>
<name>A0A5J6L9F6_9MICO</name>
<dbReference type="Proteomes" id="UP000325516">
    <property type="component" value="Chromosome"/>
</dbReference>
<evidence type="ECO:0000259" key="5">
    <source>
        <dbReference type="Pfam" id="PF18741"/>
    </source>
</evidence>
<dbReference type="EMBL" id="CP044232">
    <property type="protein sequence ID" value="QEW04998.1"/>
    <property type="molecule type" value="Genomic_DNA"/>
</dbReference>
<proteinExistence type="predicted"/>
<accession>A0A5J6L9F6</accession>
<evidence type="ECO:0000259" key="3">
    <source>
        <dbReference type="Pfam" id="PF13087"/>
    </source>
</evidence>
<dbReference type="Gene3D" id="3.10.620.30">
    <property type="match status" value="1"/>
</dbReference>
<dbReference type="Pfam" id="PF13086">
    <property type="entry name" value="AAA_11"/>
    <property type="match status" value="1"/>
</dbReference>
<dbReference type="Pfam" id="PF18731">
    <property type="entry name" value="HEPN_Swt1"/>
    <property type="match status" value="1"/>
</dbReference>
<evidence type="ECO:0000259" key="2">
    <source>
        <dbReference type="Pfam" id="PF13086"/>
    </source>
</evidence>
<keyword evidence="7" id="KW-1185">Reference proteome</keyword>
<organism evidence="6 7">
    <name type="scientific">Microbacterium lushaniae</name>
    <dbReference type="NCBI Taxonomy" id="2614639"/>
    <lineage>
        <taxon>Bacteria</taxon>
        <taxon>Bacillati</taxon>
        <taxon>Actinomycetota</taxon>
        <taxon>Actinomycetes</taxon>
        <taxon>Micrococcales</taxon>
        <taxon>Microbacteriaceae</taxon>
        <taxon>Microbacterium</taxon>
    </lineage>
</organism>
<dbReference type="GO" id="GO:0004386">
    <property type="term" value="F:helicase activity"/>
    <property type="evidence" value="ECO:0007669"/>
    <property type="project" value="InterPro"/>
</dbReference>
<protein>
    <submittedName>
        <fullName evidence="6">DUF4011 domain-containing protein</fullName>
    </submittedName>
</protein>
<feature type="domain" description="DNA2/NAM7 helicase-like C-terminal" evidence="3">
    <location>
        <begin position="1503"/>
        <end position="1705"/>
    </location>
</feature>
<dbReference type="Pfam" id="PF13195">
    <property type="entry name" value="DUF4011"/>
    <property type="match status" value="1"/>
</dbReference>
<dbReference type="Pfam" id="PF11784">
    <property type="entry name" value="DUF3320"/>
    <property type="match status" value="1"/>
</dbReference>
<dbReference type="InterPro" id="IPR041650">
    <property type="entry name" value="HEPN_Swt1"/>
</dbReference>